<dbReference type="EMBL" id="QGNW01000184">
    <property type="protein sequence ID" value="RVW87446.1"/>
    <property type="molecule type" value="Genomic_DNA"/>
</dbReference>
<evidence type="ECO:0000313" key="3">
    <source>
        <dbReference type="Proteomes" id="UP000288805"/>
    </source>
</evidence>
<reference evidence="2 3" key="1">
    <citation type="journal article" date="2018" name="PLoS Genet.">
        <title>Population sequencing reveals clonal diversity and ancestral inbreeding in the grapevine cultivar Chardonnay.</title>
        <authorList>
            <person name="Roach M.J."/>
            <person name="Johnson D.L."/>
            <person name="Bohlmann J."/>
            <person name="van Vuuren H.J."/>
            <person name="Jones S.J."/>
            <person name="Pretorius I.S."/>
            <person name="Schmidt S.A."/>
            <person name="Borneman A.R."/>
        </authorList>
    </citation>
    <scope>NUCLEOTIDE SEQUENCE [LARGE SCALE GENOMIC DNA]</scope>
    <source>
        <strain evidence="3">cv. Chardonnay</strain>
        <tissue evidence="2">Leaf</tissue>
    </source>
</reference>
<organism evidence="2 3">
    <name type="scientific">Vitis vinifera</name>
    <name type="common">Grape</name>
    <dbReference type="NCBI Taxonomy" id="29760"/>
    <lineage>
        <taxon>Eukaryota</taxon>
        <taxon>Viridiplantae</taxon>
        <taxon>Streptophyta</taxon>
        <taxon>Embryophyta</taxon>
        <taxon>Tracheophyta</taxon>
        <taxon>Spermatophyta</taxon>
        <taxon>Magnoliopsida</taxon>
        <taxon>eudicotyledons</taxon>
        <taxon>Gunneridae</taxon>
        <taxon>Pentapetalae</taxon>
        <taxon>rosids</taxon>
        <taxon>Vitales</taxon>
        <taxon>Vitaceae</taxon>
        <taxon>Viteae</taxon>
        <taxon>Vitis</taxon>
    </lineage>
</organism>
<gene>
    <name evidence="2" type="ORF">CK203_033635</name>
</gene>
<dbReference type="AlphaFoldDB" id="A0A438HSL1"/>
<accession>A0A438HSL1</accession>
<proteinExistence type="predicted"/>
<dbReference type="OrthoDB" id="1898359at2759"/>
<feature type="region of interest" description="Disordered" evidence="1">
    <location>
        <begin position="174"/>
        <end position="193"/>
    </location>
</feature>
<dbReference type="PANTHER" id="PTHR33544">
    <property type="entry name" value="DUF4005 DOMAIN-CONTAINING PROTEIN-RELATED"/>
    <property type="match status" value="1"/>
</dbReference>
<feature type="region of interest" description="Disordered" evidence="1">
    <location>
        <begin position="204"/>
        <end position="227"/>
    </location>
</feature>
<evidence type="ECO:0000313" key="2">
    <source>
        <dbReference type="EMBL" id="RVW87446.1"/>
    </source>
</evidence>
<sequence length="248" mass="26798">MPLIAVVSGEVQCVGGRVSFLFHSGSLSHFFPVPAEIGDMAQQEDGWPLGLQPVNLRVGLVRNRNLSGSVSFSTLLTASPTNTDSSSDLDTESTGSFFHDKSITLGSLIGLSSILDLSRRSTRGRMSETLKDKKNYKSKTWLFSLCSRLNTDAVCMKDTPSLGHFLEAERRAATGYRRNQSPTIPGPDDFSNALPVPDTNSLFIGDQVAPRSSTPLGSEDGGQSNRDLLEHDNGYGVLFPCLCGQLLK</sequence>
<dbReference type="InterPro" id="IPR040344">
    <property type="entry name" value="At3g17950-like"/>
</dbReference>
<name>A0A438HSL1_VITVI</name>
<dbReference type="PANTHER" id="PTHR33544:SF3">
    <property type="entry name" value="60S RIBOSOMAL PROTEIN L36"/>
    <property type="match status" value="1"/>
</dbReference>
<comment type="caution">
    <text evidence="2">The sequence shown here is derived from an EMBL/GenBank/DDBJ whole genome shotgun (WGS) entry which is preliminary data.</text>
</comment>
<feature type="compositionally biased region" description="Polar residues" evidence="1">
    <location>
        <begin position="210"/>
        <end position="226"/>
    </location>
</feature>
<dbReference type="Proteomes" id="UP000288805">
    <property type="component" value="Unassembled WGS sequence"/>
</dbReference>
<evidence type="ECO:0000256" key="1">
    <source>
        <dbReference type="SAM" id="MobiDB-lite"/>
    </source>
</evidence>
<protein>
    <submittedName>
        <fullName evidence="2">Uncharacterized protein</fullName>
    </submittedName>
</protein>